<evidence type="ECO:0000313" key="1">
    <source>
        <dbReference type="EMBL" id="KKL23569.1"/>
    </source>
</evidence>
<dbReference type="EMBL" id="LAZR01036926">
    <property type="protein sequence ID" value="KKL23569.1"/>
    <property type="molecule type" value="Genomic_DNA"/>
</dbReference>
<proteinExistence type="predicted"/>
<accession>A0A0F9BNV4</accession>
<protein>
    <submittedName>
        <fullName evidence="1">Uncharacterized protein</fullName>
    </submittedName>
</protein>
<name>A0A0F9BNV4_9ZZZZ</name>
<organism evidence="1">
    <name type="scientific">marine sediment metagenome</name>
    <dbReference type="NCBI Taxonomy" id="412755"/>
    <lineage>
        <taxon>unclassified sequences</taxon>
        <taxon>metagenomes</taxon>
        <taxon>ecological metagenomes</taxon>
    </lineage>
</organism>
<dbReference type="AlphaFoldDB" id="A0A0F9BNV4"/>
<comment type="caution">
    <text evidence="1">The sequence shown here is derived from an EMBL/GenBank/DDBJ whole genome shotgun (WGS) entry which is preliminary data.</text>
</comment>
<reference evidence="1" key="1">
    <citation type="journal article" date="2015" name="Nature">
        <title>Complex archaea that bridge the gap between prokaryotes and eukaryotes.</title>
        <authorList>
            <person name="Spang A."/>
            <person name="Saw J.H."/>
            <person name="Jorgensen S.L."/>
            <person name="Zaremba-Niedzwiedzka K."/>
            <person name="Martijn J."/>
            <person name="Lind A.E."/>
            <person name="van Eijk R."/>
            <person name="Schleper C."/>
            <person name="Guy L."/>
            <person name="Ettema T.J."/>
        </authorList>
    </citation>
    <scope>NUCLEOTIDE SEQUENCE</scope>
</reference>
<gene>
    <name evidence="1" type="ORF">LCGC14_2424050</name>
</gene>
<sequence>MYKLTVQKKEEATLLYPDIESGVFFLFGESSPLYLKLDIGFVEIGSGRGFAYGVDFDGYADAAIQKVVPVEIIVRKA</sequence>